<reference evidence="2 3" key="1">
    <citation type="submission" date="2020-05" db="EMBL/GenBank/DDBJ databases">
        <title>Identification and distribution of gene clusters putatively required for synthesis of sphingolipid metabolism inhibitors in phylogenetically diverse species of the filamentous fungus Fusarium.</title>
        <authorList>
            <person name="Kim H.-S."/>
            <person name="Busman M."/>
            <person name="Brown D.W."/>
            <person name="Divon H."/>
            <person name="Uhlig S."/>
            <person name="Proctor R.H."/>
        </authorList>
    </citation>
    <scope>NUCLEOTIDE SEQUENCE [LARGE SCALE GENOMIC DNA]</scope>
    <source>
        <strain evidence="2 3">NRRL 25211</strain>
    </source>
</reference>
<feature type="region of interest" description="Disordered" evidence="1">
    <location>
        <begin position="568"/>
        <end position="607"/>
    </location>
</feature>
<dbReference type="EMBL" id="JAAOAR010000490">
    <property type="protein sequence ID" value="KAF5580732.1"/>
    <property type="molecule type" value="Genomic_DNA"/>
</dbReference>
<evidence type="ECO:0000256" key="1">
    <source>
        <dbReference type="SAM" id="MobiDB-lite"/>
    </source>
</evidence>
<gene>
    <name evidence="2" type="ORF">FPANT_9224</name>
</gene>
<dbReference type="Proteomes" id="UP000544095">
    <property type="component" value="Unassembled WGS sequence"/>
</dbReference>
<name>A0A8H5NVZ1_9HYPO</name>
<accession>A0A8H5NVZ1</accession>
<feature type="compositionally biased region" description="Polar residues" evidence="1">
    <location>
        <begin position="590"/>
        <end position="599"/>
    </location>
</feature>
<feature type="compositionally biased region" description="Basic and acidic residues" evidence="1">
    <location>
        <begin position="571"/>
        <end position="585"/>
    </location>
</feature>
<protein>
    <submittedName>
        <fullName evidence="2">Uncharacterized protein</fullName>
    </submittedName>
</protein>
<proteinExistence type="predicted"/>
<evidence type="ECO:0000313" key="2">
    <source>
        <dbReference type="EMBL" id="KAF5580732.1"/>
    </source>
</evidence>
<organism evidence="2 3">
    <name type="scientific">Fusarium pseudoanthophilum</name>
    <dbReference type="NCBI Taxonomy" id="48495"/>
    <lineage>
        <taxon>Eukaryota</taxon>
        <taxon>Fungi</taxon>
        <taxon>Dikarya</taxon>
        <taxon>Ascomycota</taxon>
        <taxon>Pezizomycotina</taxon>
        <taxon>Sordariomycetes</taxon>
        <taxon>Hypocreomycetidae</taxon>
        <taxon>Hypocreales</taxon>
        <taxon>Nectriaceae</taxon>
        <taxon>Fusarium</taxon>
        <taxon>Fusarium fujikuroi species complex</taxon>
    </lineage>
</organism>
<keyword evidence="3" id="KW-1185">Reference proteome</keyword>
<evidence type="ECO:0000313" key="3">
    <source>
        <dbReference type="Proteomes" id="UP000544095"/>
    </source>
</evidence>
<comment type="caution">
    <text evidence="2">The sequence shown here is derived from an EMBL/GenBank/DDBJ whole genome shotgun (WGS) entry which is preliminary data.</text>
</comment>
<sequence>MFLDEDFSTSDMDEALQEEDEGEEPYKRLKHIYLKSHCGLCDQPMGPDQWTLALIGNPTGTKPVECTKKFQYPRTRETVRVRGILPLCQRNECSRCSKSPPSVTIHAICYRVFMKEYRQESAMERAWVASCWKFPWLHDPIQLTPRLNLDNITKASVRASTARAFGIPELATLPPVVLQMIKSFVPHHSLWKFSSIQNVAESTSSLGTDIESYPLANIKSWQRGQPVVCDKDDLKDFVLRLTVDRDGLSKIEKLESWPEYSQIRSDAFAYLFVVPIRAAKTHVDFKFGRAFLKTALVFGHGEFWDTPTPPKDGMNMFAVPIDRDGAARFRTVDLCNITGLTFFYFRGYIMGVHAHTADSPTAKATLDKISAIHPKYLMWAYVPISNKDSLVRIGVRDSMEVYLPPSFLKPTVLISTKLAGDFVLGPDYGSSKKEYFSGKEPTVFVYNVPHKRGHGIYGAVSDKNGDEPSARFPRILPNGGCPPYRGRLYFEAPAKDVVHVDVYYEEASGYCRGLLLEYANGAQRALGQCRVGVDPFKSYDKPNWLCYSHSFDDKPFDRIMQCKVECSSGSESHDHDERELNKESEMSDVEGSNDSQSEMESMIVESDEDTSDWDAVHVAVRSTCGLCSQPITPFEQAIALLNGHGDRHGTCPSHCTKRFQFSLGGGINVKGGSFPLCNQDHCRDCKGSPESVTMHSECYWLFLQTYHDKPALERVWVAAAWRIPWVVRSSQSMPRIGYIEPGLVSISSSAAEGLGIPQLATLPSEVLHLIAAYSRGSLVWRYLTIQARAEELSRCDESSSKNDDMLYNLGTFKKWHRGQDAEFDEDPPESFVFRLTLDSHGLLDIERLPNWPEYKSCRYGPYKYFFLDSDEAEHTWLYFRFGHARMKLSPSLSRPVQLWDIPSPPNPTTKGLELLLVPRGTDATCIRTLDLRNITGITFFYYRGTLMGLHAHTPEDPIALTTVKDILSDYEPNLVWIYMPIAHGDRIVRFGLRTWRNDREEPASHHMCLLMTTKLAGDFSLGPNFHEEDMNFFFRGTPTVLFHNTPAKGGITLLGLAGDKNQERLRPPRFPIISLSMDQLINGGDAVTVDIPLKNTVRIDIFTERATGYMRGFILEYKNGAKSRDMSDHSLPDATQAPRDLSIYDPDRYDWDDLMQDDEGVHERHVCLQGQCDLCLFDMAPGDLSIALTCETQTCETHLRPSYCTKLFKFPAGSETFELEGKDLILCREAECPQHYTHDNPLNGVWIATEWRHYFDSSLDFKLEDTSILSVSPSIAESLGIPQLARLPPTLVQDIRSMSPDSEVWAYLAIKDLAERISSAAGQDDLSCMLDKVESWTRGEGAPVLSDSFAGVWCMRATIDRRGIRNIERIAGMPSYETWRSESLAFALIPSDQAMKSVCDFRLGAARLSLWGGRSVMWDTPGPPPVGRMQFFTASGKSLPCNVRLRTLDLRGTRGLTFFYIGSSLRAIHSHTSRFPTALTTYARLSELDRRDVVWAHVPIAPNDRIIGLGIRASGMEDDLTSPSVLIRTELAGDVVIGPQPRPVSPDLALVLIKDYTCGVIPESLVYGLPPTDGEHMLVAVAAKSLKSNAKSTRRFPGATASTITHSCSCALLRTQIPLQGTTRIDVFTCKATGLCRGMLFGYENGAQRAVGQCRMGIDKVATYINPTRICYSDTMRPHCCAGDDNCSNEDKMSEEIEYCEEIECTAHQGSRVECASGTDEHHHNDSGEHMVCAPIKGYPDCHWDDRWLRLDIQEHAPEAIAAIMHVDMNGRNPLEFTV</sequence>
<feature type="region of interest" description="Disordered" evidence="1">
    <location>
        <begin position="1"/>
        <end position="23"/>
    </location>
</feature>